<evidence type="ECO:0000256" key="2">
    <source>
        <dbReference type="ARBA" id="ARBA00012434"/>
    </source>
</evidence>
<evidence type="ECO:0000259" key="12">
    <source>
        <dbReference type="PROSITE" id="PS50011"/>
    </source>
</evidence>
<evidence type="ECO:0000256" key="4">
    <source>
        <dbReference type="ARBA" id="ARBA00022553"/>
    </source>
</evidence>
<dbReference type="SUPFAM" id="SSF56112">
    <property type="entry name" value="Protein kinase-like (PK-like)"/>
    <property type="match status" value="1"/>
</dbReference>
<dbReference type="Gene3D" id="3.10.450.50">
    <property type="match status" value="1"/>
</dbReference>
<gene>
    <name evidence="13" type="primary">LOC107755399</name>
</gene>
<name>A0A673LT59_9TELE</name>
<dbReference type="SUPFAM" id="SSF54427">
    <property type="entry name" value="NTF2-like"/>
    <property type="match status" value="1"/>
</dbReference>
<keyword evidence="5" id="KW-0808">Transferase</keyword>
<keyword evidence="3" id="KW-0723">Serine/threonine-protein kinase</keyword>
<dbReference type="GO" id="GO:0005516">
    <property type="term" value="F:calmodulin binding"/>
    <property type="evidence" value="ECO:0007669"/>
    <property type="project" value="UniProtKB-KW"/>
</dbReference>
<comment type="catalytic activity">
    <reaction evidence="9">
        <text>L-seryl-[protein] + ATP = O-phospho-L-seryl-[protein] + ADP + H(+)</text>
        <dbReference type="Rhea" id="RHEA:17989"/>
        <dbReference type="Rhea" id="RHEA-COMP:9863"/>
        <dbReference type="Rhea" id="RHEA-COMP:11604"/>
        <dbReference type="ChEBI" id="CHEBI:15378"/>
        <dbReference type="ChEBI" id="CHEBI:29999"/>
        <dbReference type="ChEBI" id="CHEBI:30616"/>
        <dbReference type="ChEBI" id="CHEBI:83421"/>
        <dbReference type="ChEBI" id="CHEBI:456216"/>
        <dbReference type="EC" id="2.7.11.17"/>
    </reaction>
</comment>
<dbReference type="InterPro" id="IPR008271">
    <property type="entry name" value="Ser/Thr_kinase_AS"/>
</dbReference>
<comment type="similarity">
    <text evidence="1">Belongs to the protein kinase superfamily. CAMK Ser/Thr protein kinase family. CaMK subfamily.</text>
</comment>
<evidence type="ECO:0000256" key="8">
    <source>
        <dbReference type="ARBA" id="ARBA00047307"/>
    </source>
</evidence>
<comment type="subunit">
    <text evidence="11">CAMK2 is composed of four different chains: alpha, beta, gamma, and delta. The different isoforms assemble into homo- or heteromultimeric holoenzymes composed of 8 to 12 subunits.</text>
</comment>
<accession>A0A673LT59</accession>
<dbReference type="FunFam" id="1.10.510.10:FF:000001">
    <property type="entry name" value="Calcium/calmodulin-dependent protein kinase type II subunit delta"/>
    <property type="match status" value="1"/>
</dbReference>
<keyword evidence="6" id="KW-0418">Kinase</keyword>
<evidence type="ECO:0000256" key="11">
    <source>
        <dbReference type="ARBA" id="ARBA00064333"/>
    </source>
</evidence>
<dbReference type="PROSITE" id="PS50011">
    <property type="entry name" value="PROTEIN_KINASE_DOM"/>
    <property type="match status" value="1"/>
</dbReference>
<dbReference type="PROSITE" id="PS00108">
    <property type="entry name" value="PROTEIN_KINASE_ST"/>
    <property type="match status" value="1"/>
</dbReference>
<dbReference type="InterPro" id="IPR011009">
    <property type="entry name" value="Kinase-like_dom_sf"/>
</dbReference>
<dbReference type="CDD" id="cd14086">
    <property type="entry name" value="STKc_CaMKII"/>
    <property type="match status" value="1"/>
</dbReference>
<protein>
    <recommendedName>
        <fullName evidence="2">calcium/calmodulin-dependent protein kinase</fullName>
        <ecNumber evidence="2">2.7.11.17</ecNumber>
    </recommendedName>
</protein>
<dbReference type="InterPro" id="IPR032710">
    <property type="entry name" value="NTF2-like_dom_sf"/>
</dbReference>
<evidence type="ECO:0000313" key="13">
    <source>
        <dbReference type="Ensembl" id="ENSSRHP00000079138.1"/>
    </source>
</evidence>
<dbReference type="Gene3D" id="1.10.510.10">
    <property type="entry name" value="Transferase(Phosphotransferase) domain 1"/>
    <property type="match status" value="1"/>
</dbReference>
<dbReference type="Proteomes" id="UP000472270">
    <property type="component" value="Unassembled WGS sequence"/>
</dbReference>
<reference evidence="13" key="2">
    <citation type="submission" date="2025-09" db="UniProtKB">
        <authorList>
            <consortium name="Ensembl"/>
        </authorList>
    </citation>
    <scope>IDENTIFICATION</scope>
</reference>
<evidence type="ECO:0000256" key="10">
    <source>
        <dbReference type="ARBA" id="ARBA00056581"/>
    </source>
</evidence>
<dbReference type="InterPro" id="IPR013543">
    <property type="entry name" value="Ca/CaM-dep_prot_kinase-assoc"/>
</dbReference>
<feature type="domain" description="Protein kinase" evidence="12">
    <location>
        <begin position="1"/>
        <end position="261"/>
    </location>
</feature>
<evidence type="ECO:0000256" key="3">
    <source>
        <dbReference type="ARBA" id="ARBA00022527"/>
    </source>
</evidence>
<evidence type="ECO:0000256" key="9">
    <source>
        <dbReference type="ARBA" id="ARBA00047430"/>
    </source>
</evidence>
<proteinExistence type="inferred from homology"/>
<evidence type="ECO:0000256" key="6">
    <source>
        <dbReference type="ARBA" id="ARBA00022777"/>
    </source>
</evidence>
<organism evidence="13 14">
    <name type="scientific">Sinocyclocheilus rhinocerous</name>
    <dbReference type="NCBI Taxonomy" id="307959"/>
    <lineage>
        <taxon>Eukaryota</taxon>
        <taxon>Metazoa</taxon>
        <taxon>Chordata</taxon>
        <taxon>Craniata</taxon>
        <taxon>Vertebrata</taxon>
        <taxon>Euteleostomi</taxon>
        <taxon>Actinopterygii</taxon>
        <taxon>Neopterygii</taxon>
        <taxon>Teleostei</taxon>
        <taxon>Ostariophysi</taxon>
        <taxon>Cypriniformes</taxon>
        <taxon>Cyprinidae</taxon>
        <taxon>Cyprininae</taxon>
        <taxon>Sinocyclocheilus</taxon>
    </lineage>
</organism>
<dbReference type="Ensembl" id="ENSSRHT00000081285.1">
    <property type="protein sequence ID" value="ENSSRHP00000079138.1"/>
    <property type="gene ID" value="ENSSRHG00000033533.1"/>
</dbReference>
<evidence type="ECO:0000256" key="5">
    <source>
        <dbReference type="ARBA" id="ARBA00022679"/>
    </source>
</evidence>
<dbReference type="Pfam" id="PF00069">
    <property type="entry name" value="Pkinase"/>
    <property type="match status" value="1"/>
</dbReference>
<dbReference type="InterPro" id="IPR000719">
    <property type="entry name" value="Prot_kinase_dom"/>
</dbReference>
<keyword evidence="7" id="KW-0112">Calmodulin-binding</keyword>
<dbReference type="Gene3D" id="6.10.140.620">
    <property type="match status" value="1"/>
</dbReference>
<evidence type="ECO:0000256" key="7">
    <source>
        <dbReference type="ARBA" id="ARBA00022860"/>
    </source>
</evidence>
<sequence>MATIVTSTRFTDEYQLYEELGKTSHQPPQISNLLFSLSFSSADHQKLEREARICRLLKHPNIVRLHDSISEEGFHYLVFDLVTGGELFEDIVAREYYSEADASQCINQILESVNHIHQHDIVHRDLKPENLLLASKMKGAAVKLADFGLAIEVQGDQQAWFGFAGTPGYLSPEVLRKDPYGKPVDIWACGVILYILLVGYPPFWDEDQHKLYQQIKAGAYDFPSPEWDTVTPEAKNLINQMLTINPAKRITAEQALKHPWVCQRSTVASMMHRQETVECLRKFNARRKLKGPNSVLFVLYVFVCLYFCPQGSTESCTTNEEEDMKGRKGTQIFSPLLCMPPALWRCSSQCSCQKSNPSPVRSHQCSQEIIKITEQLIEAVNNGDFEAYTRICDPGLTSFEPEALGNLVEGMDFHKFYFEHLLSKNNKPVHTTILNPHVHLIGEDAACIAYIRLTQYIDSQGRPRSCQSEETRVWHRRDAKWLNVHFHCSGAPAAPLQ</sequence>
<evidence type="ECO:0000313" key="14">
    <source>
        <dbReference type="Proteomes" id="UP000472270"/>
    </source>
</evidence>
<dbReference type="Gene3D" id="3.30.200.20">
    <property type="entry name" value="Phosphorylase Kinase, domain 1"/>
    <property type="match status" value="1"/>
</dbReference>
<comment type="catalytic activity">
    <reaction evidence="8">
        <text>L-threonyl-[protein] + ATP = O-phospho-L-threonyl-[protein] + ADP + H(+)</text>
        <dbReference type="Rhea" id="RHEA:46608"/>
        <dbReference type="Rhea" id="RHEA-COMP:11060"/>
        <dbReference type="Rhea" id="RHEA-COMP:11605"/>
        <dbReference type="ChEBI" id="CHEBI:15378"/>
        <dbReference type="ChEBI" id="CHEBI:30013"/>
        <dbReference type="ChEBI" id="CHEBI:30616"/>
        <dbReference type="ChEBI" id="CHEBI:61977"/>
        <dbReference type="ChEBI" id="CHEBI:456216"/>
        <dbReference type="EC" id="2.7.11.17"/>
    </reaction>
</comment>
<dbReference type="GO" id="GO:0005524">
    <property type="term" value="F:ATP binding"/>
    <property type="evidence" value="ECO:0007669"/>
    <property type="project" value="InterPro"/>
</dbReference>
<dbReference type="GO" id="GO:0004683">
    <property type="term" value="F:calcium/calmodulin-dependent protein kinase activity"/>
    <property type="evidence" value="ECO:0007669"/>
    <property type="project" value="UniProtKB-EC"/>
</dbReference>
<keyword evidence="14" id="KW-1185">Reference proteome</keyword>
<dbReference type="PANTHER" id="PTHR24347">
    <property type="entry name" value="SERINE/THREONINE-PROTEIN KINASE"/>
    <property type="match status" value="1"/>
</dbReference>
<dbReference type="Pfam" id="PF08332">
    <property type="entry name" value="CaMKII_AD"/>
    <property type="match status" value="1"/>
</dbReference>
<dbReference type="AlphaFoldDB" id="A0A673LT59"/>
<comment type="function">
    <text evidence="10">CaM-kinase II (CAMK2) is a prominent kinase in the central nervous system.</text>
</comment>
<evidence type="ECO:0000256" key="1">
    <source>
        <dbReference type="ARBA" id="ARBA00005354"/>
    </source>
</evidence>
<dbReference type="EC" id="2.7.11.17" evidence="2"/>
<reference evidence="13" key="1">
    <citation type="submission" date="2025-08" db="UniProtKB">
        <authorList>
            <consortium name="Ensembl"/>
        </authorList>
    </citation>
    <scope>IDENTIFICATION</scope>
</reference>
<dbReference type="FunFam" id="3.10.450.50:FF:000001">
    <property type="entry name" value="calcium/calmodulin-dependent protein kinase type II subunit gamma isoform X1"/>
    <property type="match status" value="1"/>
</dbReference>
<dbReference type="SMART" id="SM00220">
    <property type="entry name" value="S_TKc"/>
    <property type="match status" value="1"/>
</dbReference>
<keyword evidence="4" id="KW-0597">Phosphoprotein</keyword>